<keyword evidence="2" id="KW-1185">Reference proteome</keyword>
<dbReference type="EMBL" id="CP016397">
    <property type="protein sequence ID" value="ASQ45345.1"/>
    <property type="molecule type" value="Genomic_DNA"/>
</dbReference>
<name>A0A222P0M5_9GAMM</name>
<organism evidence="1 2">
    <name type="scientific">Legionella clemsonensis</name>
    <dbReference type="NCBI Taxonomy" id="1867846"/>
    <lineage>
        <taxon>Bacteria</taxon>
        <taxon>Pseudomonadati</taxon>
        <taxon>Pseudomonadota</taxon>
        <taxon>Gammaproteobacteria</taxon>
        <taxon>Legionellales</taxon>
        <taxon>Legionellaceae</taxon>
        <taxon>Legionella</taxon>
    </lineage>
</organism>
<evidence type="ECO:0000313" key="2">
    <source>
        <dbReference type="Proteomes" id="UP000201728"/>
    </source>
</evidence>
<dbReference type="KEGG" id="lcd:clem_03935"/>
<evidence type="ECO:0000313" key="1">
    <source>
        <dbReference type="EMBL" id="ASQ45345.1"/>
    </source>
</evidence>
<proteinExistence type="predicted"/>
<accession>A0A222P0M5</accession>
<sequence>MKMKLYLIGNLAPVSPFIQLTFPIEKYTPEPRKERHSHAFIINELFNIDPKRHPTVLAFTSEDKALKVLGTSAQILYTLEVENLNIASYECGILVHSVRSIAQKAILISAKIQDTVYQINLDLSKYKLISTHDFIKAYNKQYKSEWFSNPWSKMKQLIAGPNLTMSDIYEHAFRNPYSRTANILRSMQVPQSLLTNEVEVINPSRNEPGGC</sequence>
<dbReference type="Proteomes" id="UP000201728">
    <property type="component" value="Chromosome"/>
</dbReference>
<dbReference type="AlphaFoldDB" id="A0A222P0M5"/>
<reference evidence="2" key="1">
    <citation type="submission" date="2016-07" db="EMBL/GenBank/DDBJ databases">
        <authorList>
            <person name="Florea S."/>
            <person name="Webb J.S."/>
            <person name="Jaromczyk J."/>
            <person name="Schardl C.L."/>
        </authorList>
    </citation>
    <scope>NUCLEOTIDE SEQUENCE [LARGE SCALE GENOMIC DNA]</scope>
    <source>
        <strain evidence="2">CDC-D5610</strain>
    </source>
</reference>
<dbReference type="RefSeq" id="WP_157698169.1">
    <property type="nucleotide sequence ID" value="NZ_CP016397.1"/>
</dbReference>
<protein>
    <submittedName>
        <fullName evidence="1">Uncharacterized protein</fullName>
    </submittedName>
</protein>
<gene>
    <name evidence="1" type="ORF">clem_03935</name>
</gene>